<keyword evidence="2" id="KW-1185">Reference proteome</keyword>
<sequence>MTSDDMSLMSVQSQYDINVPNLGDELCRSDCFFPKLFRASLLAICKPKALGPSTQPSAGAKAAIATSAVLTVLVPAAIVNRFYHGYRLITGTPDSGKGDNKESNGQLEIVTPHGPDNAEHNNAKKAPLIPVVLVTSSQQQYFSHSGSFDAVGMLEKRSGSARWIRRAPQAESCIGAYSEFRMKLLAALVVPLVGARVIQFEQQVPIVQTEVEDAAVPAVGVHFTTSYATAAARYENGTTVDLVRVEADADYIDLMSQWTRLWKEFDCEGPVKRLRCDLEQVRREARKRLRLPITRDSATLSTFVKKVRSAIETELGTSVSTIAPVAPQVIGWNSEDFEDALHLAGWSSSRSGNKSTYWDTNAAFAGLGYGMCASKTNLADCLEEERQMAYEHVLFLDFDNSSFAATVQYLQHADQEWSYSSRVETGLGWWNLPVFEVSRARFWSRIHEVILEVVGALQRAPNKIVLLGDHGADSEFLEVVKAALWDVLEIDVSLLLSANKAEDVSMLAARGAAGFAKRAEVWKDWKQTQDDDESMEL</sequence>
<name>A0ACC2IQY3_9PLEO</name>
<protein>
    <submittedName>
        <fullName evidence="1">Uncharacterized protein</fullName>
    </submittedName>
</protein>
<organism evidence="1 2">
    <name type="scientific">Boeremia exigua</name>
    <dbReference type="NCBI Taxonomy" id="749465"/>
    <lineage>
        <taxon>Eukaryota</taxon>
        <taxon>Fungi</taxon>
        <taxon>Dikarya</taxon>
        <taxon>Ascomycota</taxon>
        <taxon>Pezizomycotina</taxon>
        <taxon>Dothideomycetes</taxon>
        <taxon>Pleosporomycetidae</taxon>
        <taxon>Pleosporales</taxon>
        <taxon>Pleosporineae</taxon>
        <taxon>Didymellaceae</taxon>
        <taxon>Boeremia</taxon>
    </lineage>
</organism>
<evidence type="ECO:0000313" key="2">
    <source>
        <dbReference type="Proteomes" id="UP001153331"/>
    </source>
</evidence>
<accession>A0ACC2IQY3</accession>
<comment type="caution">
    <text evidence="1">The sequence shown here is derived from an EMBL/GenBank/DDBJ whole genome shotgun (WGS) entry which is preliminary data.</text>
</comment>
<reference evidence="1" key="1">
    <citation type="submission" date="2022-11" db="EMBL/GenBank/DDBJ databases">
        <title>Genome Sequence of Boeremia exigua.</title>
        <authorList>
            <person name="Buettner E."/>
        </authorList>
    </citation>
    <scope>NUCLEOTIDE SEQUENCE</scope>
    <source>
        <strain evidence="1">CU02</strain>
    </source>
</reference>
<evidence type="ECO:0000313" key="1">
    <source>
        <dbReference type="EMBL" id="KAJ8117604.1"/>
    </source>
</evidence>
<proteinExistence type="predicted"/>
<dbReference type="EMBL" id="JAPHNI010000047">
    <property type="protein sequence ID" value="KAJ8117604.1"/>
    <property type="molecule type" value="Genomic_DNA"/>
</dbReference>
<dbReference type="Proteomes" id="UP001153331">
    <property type="component" value="Unassembled WGS sequence"/>
</dbReference>
<gene>
    <name evidence="1" type="ORF">OPT61_g1231</name>
</gene>